<dbReference type="VEuPathDB" id="ToxoDB:EMWEY_00038620"/>
<reference evidence="2" key="2">
    <citation type="submission" date="2013-10" db="EMBL/GenBank/DDBJ databases">
        <authorList>
            <person name="Aslett M."/>
        </authorList>
    </citation>
    <scope>NUCLEOTIDE SEQUENCE [LARGE SCALE GENOMIC DNA]</scope>
    <source>
        <strain evidence="2">Weybridge</strain>
    </source>
</reference>
<feature type="compositionally biased region" description="Low complexity" evidence="1">
    <location>
        <begin position="356"/>
        <end position="365"/>
    </location>
</feature>
<organism evidence="2 3">
    <name type="scientific">Eimeria maxima</name>
    <name type="common">Coccidian parasite</name>
    <dbReference type="NCBI Taxonomy" id="5804"/>
    <lineage>
        <taxon>Eukaryota</taxon>
        <taxon>Sar</taxon>
        <taxon>Alveolata</taxon>
        <taxon>Apicomplexa</taxon>
        <taxon>Conoidasida</taxon>
        <taxon>Coccidia</taxon>
        <taxon>Eucoccidiorida</taxon>
        <taxon>Eimeriorina</taxon>
        <taxon>Eimeriidae</taxon>
        <taxon>Eimeria</taxon>
    </lineage>
</organism>
<reference evidence="2" key="1">
    <citation type="submission" date="2013-10" db="EMBL/GenBank/DDBJ databases">
        <title>Genomic analysis of the causative agents of coccidiosis in chickens.</title>
        <authorList>
            <person name="Reid A.J."/>
            <person name="Blake D."/>
            <person name="Billington K."/>
            <person name="Browne H."/>
            <person name="Dunn M."/>
            <person name="Hung S."/>
            <person name="Kawahara F."/>
            <person name="Miranda-Saavedra D."/>
            <person name="Mourier T."/>
            <person name="Nagra H."/>
            <person name="Otto T.D."/>
            <person name="Rawlings N."/>
            <person name="Sanchez A."/>
            <person name="Sanders M."/>
            <person name="Subramaniam C."/>
            <person name="Tay Y."/>
            <person name="Dear P."/>
            <person name="Doerig C."/>
            <person name="Gruber A."/>
            <person name="Parkinson J."/>
            <person name="Shirley M."/>
            <person name="Wan K.L."/>
            <person name="Berriman M."/>
            <person name="Tomley F."/>
            <person name="Pain A."/>
        </authorList>
    </citation>
    <scope>NUCLEOTIDE SEQUENCE [LARGE SCALE GENOMIC DNA]</scope>
    <source>
        <strain evidence="2">Weybridge</strain>
    </source>
</reference>
<protein>
    <submittedName>
        <fullName evidence="2">Uncharacterized protein</fullName>
    </submittedName>
</protein>
<proteinExistence type="predicted"/>
<dbReference type="RefSeq" id="XP_013337806.1">
    <property type="nucleotide sequence ID" value="XM_013482352.1"/>
</dbReference>
<feature type="region of interest" description="Disordered" evidence="1">
    <location>
        <begin position="164"/>
        <end position="199"/>
    </location>
</feature>
<feature type="compositionally biased region" description="Low complexity" evidence="1">
    <location>
        <begin position="13"/>
        <end position="25"/>
    </location>
</feature>
<name>U6MAV4_EIMMA</name>
<sequence length="365" mass="38954">MSRVSRSEVHHFSPVPNSSDPSSNSETPCTVLPIASTVRQTSPEVKVDMETGEDAAVSQASHVSSGSETNGLHATNDPTQYQGLNRDSTQQSSDHASPATTLNMPRLNFFWLKKEPPRTTCLPHDRDFSSESSEDFGFRQEGNALHGTPVDERCREVINDLTQTQSGDIEGTRIAISNRTSSPSLSESPNDSAQASEGNSLSIAARLQQDPLVLPSLSSDKELQSDAELSPLSQALHFLQSSHAQHTSSQPNVPPPYSKAQLPRIPKPTTVARLDVRVHPEDPAQAYKQSSSPTPTPPIEQTTAADKRASSATLPIMACEAVQSETGDTSKLKALEGVSKAKTAGPPPARPPPKATAPQTSDTAS</sequence>
<feature type="compositionally biased region" description="Basic and acidic residues" evidence="1">
    <location>
        <begin position="1"/>
        <end position="11"/>
    </location>
</feature>
<feature type="compositionally biased region" description="Pro residues" evidence="1">
    <location>
        <begin position="345"/>
        <end position="355"/>
    </location>
</feature>
<feature type="compositionally biased region" description="Polar residues" evidence="1">
    <location>
        <begin position="58"/>
        <end position="101"/>
    </location>
</feature>
<feature type="region of interest" description="Disordered" evidence="1">
    <location>
        <begin position="241"/>
        <end position="365"/>
    </location>
</feature>
<evidence type="ECO:0000313" key="2">
    <source>
        <dbReference type="EMBL" id="CDJ61156.1"/>
    </source>
</evidence>
<dbReference type="OrthoDB" id="348132at2759"/>
<gene>
    <name evidence="2" type="ORF">EMWEY_00038620</name>
</gene>
<dbReference type="Proteomes" id="UP000030763">
    <property type="component" value="Unassembled WGS sequence"/>
</dbReference>
<dbReference type="AlphaFoldDB" id="U6MAV4"/>
<accession>U6MAV4</accession>
<feature type="region of interest" description="Disordered" evidence="1">
    <location>
        <begin position="1"/>
        <end position="101"/>
    </location>
</feature>
<dbReference type="EMBL" id="HG722021">
    <property type="protein sequence ID" value="CDJ61156.1"/>
    <property type="molecule type" value="Genomic_DNA"/>
</dbReference>
<feature type="region of interest" description="Disordered" evidence="1">
    <location>
        <begin position="126"/>
        <end position="151"/>
    </location>
</feature>
<evidence type="ECO:0000256" key="1">
    <source>
        <dbReference type="SAM" id="MobiDB-lite"/>
    </source>
</evidence>
<dbReference type="GeneID" id="25337848"/>
<feature type="compositionally biased region" description="Low complexity" evidence="1">
    <location>
        <begin position="177"/>
        <end position="192"/>
    </location>
</feature>
<feature type="compositionally biased region" description="Polar residues" evidence="1">
    <location>
        <begin position="287"/>
        <end position="304"/>
    </location>
</feature>
<evidence type="ECO:0000313" key="3">
    <source>
        <dbReference type="Proteomes" id="UP000030763"/>
    </source>
</evidence>
<keyword evidence="3" id="KW-1185">Reference proteome</keyword>
<feature type="compositionally biased region" description="Polar residues" evidence="1">
    <location>
        <begin position="241"/>
        <end position="251"/>
    </location>
</feature>
<feature type="non-terminal residue" evidence="2">
    <location>
        <position position="365"/>
    </location>
</feature>